<comment type="similarity">
    <text evidence="2">Belongs to the metallo-dependent hydrolases superfamily. Hydantoinase/dihydropyrimidinase family.</text>
</comment>
<evidence type="ECO:0000256" key="2">
    <source>
        <dbReference type="ARBA" id="ARBA00008829"/>
    </source>
</evidence>
<feature type="modified residue" description="N6-carboxylysine" evidence="5">
    <location>
        <position position="151"/>
    </location>
</feature>
<dbReference type="FunFam" id="3.20.20.140:FF:000076">
    <property type="entry name" value="Dihydropyrimidinase like 2"/>
    <property type="match status" value="1"/>
</dbReference>
<dbReference type="EMBL" id="AYYI01000038">
    <property type="protein sequence ID" value="KRM97651.1"/>
    <property type="molecule type" value="Genomic_DNA"/>
</dbReference>
<dbReference type="SUPFAM" id="SSF51556">
    <property type="entry name" value="Metallo-dependent hydrolases"/>
    <property type="match status" value="1"/>
</dbReference>
<dbReference type="CDD" id="cd01314">
    <property type="entry name" value="D-HYD"/>
    <property type="match status" value="1"/>
</dbReference>
<dbReference type="Proteomes" id="UP000051638">
    <property type="component" value="Unassembled WGS sequence"/>
</dbReference>
<evidence type="ECO:0000256" key="5">
    <source>
        <dbReference type="PIRSR" id="PIRSR611778-50"/>
    </source>
</evidence>
<name>A0A0R2DBW0_9LACO</name>
<gene>
    <name evidence="7" type="ORF">FC24_GL001415</name>
</gene>
<dbReference type="NCBIfam" id="TIGR02033">
    <property type="entry name" value="D-hydantoinase"/>
    <property type="match status" value="1"/>
</dbReference>
<dbReference type="InterPro" id="IPR011778">
    <property type="entry name" value="Hydantoinase/dihydroPyrase"/>
</dbReference>
<evidence type="ECO:0000256" key="1">
    <source>
        <dbReference type="ARBA" id="ARBA00001947"/>
    </source>
</evidence>
<organism evidence="7 8">
    <name type="scientific">Loigolactobacillus rennini DSM 20253</name>
    <dbReference type="NCBI Taxonomy" id="1423796"/>
    <lineage>
        <taxon>Bacteria</taxon>
        <taxon>Bacillati</taxon>
        <taxon>Bacillota</taxon>
        <taxon>Bacilli</taxon>
        <taxon>Lactobacillales</taxon>
        <taxon>Lactobacillaceae</taxon>
        <taxon>Loigolactobacillus</taxon>
    </lineage>
</organism>
<keyword evidence="3" id="KW-0479">Metal-binding</keyword>
<evidence type="ECO:0000313" key="7">
    <source>
        <dbReference type="EMBL" id="KRM97651.1"/>
    </source>
</evidence>
<comment type="PTM">
    <text evidence="5">Carbamylation allows a single lysine to coordinate two divalent metal cations.</text>
</comment>
<dbReference type="SUPFAM" id="SSF51338">
    <property type="entry name" value="Composite domain of metallo-dependent hydrolases"/>
    <property type="match status" value="2"/>
</dbReference>
<comment type="caution">
    <text evidence="7">The sequence shown here is derived from an EMBL/GenBank/DDBJ whole genome shotgun (WGS) entry which is preliminary data.</text>
</comment>
<dbReference type="GO" id="GO:0005829">
    <property type="term" value="C:cytosol"/>
    <property type="evidence" value="ECO:0007669"/>
    <property type="project" value="TreeGrafter"/>
</dbReference>
<feature type="domain" description="Amidohydrolase-related" evidence="6">
    <location>
        <begin position="49"/>
        <end position="435"/>
    </location>
</feature>
<proteinExistence type="inferred from homology"/>
<dbReference type="InterPro" id="IPR050378">
    <property type="entry name" value="Metallo-dep_Hydrolases_sf"/>
</dbReference>
<dbReference type="GO" id="GO:0016812">
    <property type="term" value="F:hydrolase activity, acting on carbon-nitrogen (but not peptide) bonds, in cyclic amides"/>
    <property type="evidence" value="ECO:0007669"/>
    <property type="project" value="TreeGrafter"/>
</dbReference>
<dbReference type="PANTHER" id="PTHR11647:SF1">
    <property type="entry name" value="COLLAPSIN RESPONSE MEDIATOR PROTEIN"/>
    <property type="match status" value="1"/>
</dbReference>
<evidence type="ECO:0000256" key="3">
    <source>
        <dbReference type="ARBA" id="ARBA00022723"/>
    </source>
</evidence>
<evidence type="ECO:0000259" key="6">
    <source>
        <dbReference type="Pfam" id="PF01979"/>
    </source>
</evidence>
<dbReference type="PANTHER" id="PTHR11647">
    <property type="entry name" value="HYDRANTOINASE/DIHYDROPYRIMIDINASE FAMILY MEMBER"/>
    <property type="match status" value="1"/>
</dbReference>
<evidence type="ECO:0000256" key="4">
    <source>
        <dbReference type="ARBA" id="ARBA00022801"/>
    </source>
</evidence>
<dbReference type="InterPro" id="IPR006680">
    <property type="entry name" value="Amidohydro-rel"/>
</dbReference>
<dbReference type="GO" id="GO:0046872">
    <property type="term" value="F:metal ion binding"/>
    <property type="evidence" value="ECO:0007669"/>
    <property type="project" value="UniProtKB-KW"/>
</dbReference>
<dbReference type="OrthoDB" id="9765462at2"/>
<dbReference type="STRING" id="1423796.FC24_GL001415"/>
<dbReference type="InterPro" id="IPR032466">
    <property type="entry name" value="Metal_Hydrolase"/>
</dbReference>
<protein>
    <submittedName>
        <fullName evidence="7">Phenylhydantoinase</fullName>
    </submittedName>
</protein>
<dbReference type="RefSeq" id="WP_057873982.1">
    <property type="nucleotide sequence ID" value="NZ_AYYI01000038.1"/>
</dbReference>
<keyword evidence="8" id="KW-1185">Reference proteome</keyword>
<dbReference type="AlphaFoldDB" id="A0A0R2DBW0"/>
<comment type="cofactor">
    <cofactor evidence="1">
        <name>Zn(2+)</name>
        <dbReference type="ChEBI" id="CHEBI:29105"/>
    </cofactor>
</comment>
<accession>A0A0R2DBW0</accession>
<sequence length="462" mass="50108">MSSVIKGATVVSTHGQRQLDVKIADGKIAELGVDVATSADEVVDATGCYLFPGFIDAHTHLKLDNGPGTPDTADNFKTGSIAAIANGTTSVIDMATPHRGHSLEACLKTWNEAAAGNSSCDYSYHMSLIEWNQQLAAEIPKMAAHGITSFKMYMAYDNLRTSDAEIYAAMKAIKSVHGMLGIHCESGALINALQAEYLAAGLTAPKYHALTRPNQLEAEAVNRYLTIARLVDLPVNIVHLSTREALAVVRAARAKGQKVFVETCPQYLLLDEHCYDLPNFAGAKYVCSPPLRSQRDELALWQALAGNEINTISTDHCDFNFKDKKRIGKDDFTKIPGGMPGIETRPQLIYTAGVTTGKLSLTQFVGLLSENIARQFGMYPQKGVIQVGSDADLVIWDPEKSGVIAAKTQLQHVDYSPFEGFKTKGAARTVYLRGQKIVDNGRVVTTGKGQFVARHGSDYELV</sequence>
<dbReference type="InterPro" id="IPR011059">
    <property type="entry name" value="Metal-dep_hydrolase_composite"/>
</dbReference>
<dbReference type="Gene3D" id="3.20.20.140">
    <property type="entry name" value="Metal-dependent hydrolases"/>
    <property type="match status" value="1"/>
</dbReference>
<dbReference type="Pfam" id="PF01979">
    <property type="entry name" value="Amidohydro_1"/>
    <property type="match status" value="1"/>
</dbReference>
<dbReference type="PATRIC" id="fig|1423796.3.peg.1442"/>
<reference evidence="7 8" key="1">
    <citation type="journal article" date="2015" name="Genome Announc.">
        <title>Expanding the biotechnology potential of lactobacilli through comparative genomics of 213 strains and associated genera.</title>
        <authorList>
            <person name="Sun Z."/>
            <person name="Harris H.M."/>
            <person name="McCann A."/>
            <person name="Guo C."/>
            <person name="Argimon S."/>
            <person name="Zhang W."/>
            <person name="Yang X."/>
            <person name="Jeffery I.B."/>
            <person name="Cooney J.C."/>
            <person name="Kagawa T.F."/>
            <person name="Liu W."/>
            <person name="Song Y."/>
            <person name="Salvetti E."/>
            <person name="Wrobel A."/>
            <person name="Rasinkangas P."/>
            <person name="Parkhill J."/>
            <person name="Rea M.C."/>
            <person name="O'Sullivan O."/>
            <person name="Ritari J."/>
            <person name="Douillard F.P."/>
            <person name="Paul Ross R."/>
            <person name="Yang R."/>
            <person name="Briner A.E."/>
            <person name="Felis G.E."/>
            <person name="de Vos W.M."/>
            <person name="Barrangou R."/>
            <person name="Klaenhammer T.R."/>
            <person name="Caufield P.W."/>
            <person name="Cui Y."/>
            <person name="Zhang H."/>
            <person name="O'Toole P.W."/>
        </authorList>
    </citation>
    <scope>NUCLEOTIDE SEQUENCE [LARGE SCALE GENOMIC DNA]</scope>
    <source>
        <strain evidence="7 8">DSM 20253</strain>
    </source>
</reference>
<evidence type="ECO:0000313" key="8">
    <source>
        <dbReference type="Proteomes" id="UP000051638"/>
    </source>
</evidence>
<dbReference type="Gene3D" id="2.30.40.10">
    <property type="entry name" value="Urease, subunit C, domain 1"/>
    <property type="match status" value="1"/>
</dbReference>
<keyword evidence="4" id="KW-0378">Hydrolase</keyword>